<dbReference type="CDD" id="cd02612">
    <property type="entry name" value="HAD_PGPPase"/>
    <property type="match status" value="1"/>
</dbReference>
<evidence type="ECO:0000256" key="1">
    <source>
        <dbReference type="ARBA" id="ARBA00022723"/>
    </source>
</evidence>
<dbReference type="PANTHER" id="PTHR43344:SF13">
    <property type="entry name" value="PHOSPHATASE RV3661-RELATED"/>
    <property type="match status" value="1"/>
</dbReference>
<keyword evidence="3" id="KW-0460">Magnesium</keyword>
<dbReference type="RefSeq" id="WP_000417700.1">
    <property type="nucleotide sequence ID" value="NZ_CP184810.1"/>
</dbReference>
<proteinExistence type="predicted"/>
<dbReference type="NCBIfam" id="TIGR01488">
    <property type="entry name" value="HAD-SF-IB"/>
    <property type="match status" value="1"/>
</dbReference>
<accession>A0A1X1LDA3</accession>
<dbReference type="GO" id="GO:0046872">
    <property type="term" value="F:metal ion binding"/>
    <property type="evidence" value="ECO:0007669"/>
    <property type="project" value="UniProtKB-KW"/>
</dbReference>
<organism evidence="4 5">
    <name type="scientific">Vibrio cholerae</name>
    <dbReference type="NCBI Taxonomy" id="666"/>
    <lineage>
        <taxon>Bacteria</taxon>
        <taxon>Pseudomonadati</taxon>
        <taxon>Pseudomonadota</taxon>
        <taxon>Gammaproteobacteria</taxon>
        <taxon>Vibrionales</taxon>
        <taxon>Vibrionaceae</taxon>
        <taxon>Vibrio</taxon>
    </lineage>
</organism>
<dbReference type="AlphaFoldDB" id="A0A1X1LDA3"/>
<dbReference type="InterPro" id="IPR023214">
    <property type="entry name" value="HAD_sf"/>
</dbReference>
<dbReference type="Pfam" id="PF12710">
    <property type="entry name" value="HAD"/>
    <property type="match status" value="1"/>
</dbReference>
<dbReference type="NCBIfam" id="TIGR01490">
    <property type="entry name" value="HAD-SF-IB-hyp1"/>
    <property type="match status" value="1"/>
</dbReference>
<evidence type="ECO:0000256" key="3">
    <source>
        <dbReference type="ARBA" id="ARBA00022842"/>
    </source>
</evidence>
<comment type="caution">
    <text evidence="4">The sequence shown here is derived from an EMBL/GenBank/DDBJ whole genome shotgun (WGS) entry which is preliminary data.</text>
</comment>
<protein>
    <submittedName>
        <fullName evidence="4">HAD family hydrolase</fullName>
    </submittedName>
</protein>
<dbReference type="GO" id="GO:0016787">
    <property type="term" value="F:hydrolase activity"/>
    <property type="evidence" value="ECO:0007669"/>
    <property type="project" value="UniProtKB-KW"/>
</dbReference>
<sequence>MELALFDLDHTLIATDSSAQWWQHMYQLGWLAEPALQVQHQRMMQEYDQGVLDMNQYLDLTLSPLVGQSYAHISQLAQQFVEQHLLSQLYPKAKQLIQEHQQQGRRVIIVSASEDFLVKPWQALLQIDAAIGIGIVTEQGKITGKAIQPLTYREGKVNAIQQWLDEQAFTPSRIYAYSDSHNDLAMFEFADQAFATNPNQQLSNIAEQRDWPVLHFAPDC</sequence>
<keyword evidence="2 4" id="KW-0378">Hydrolase</keyword>
<evidence type="ECO:0000313" key="5">
    <source>
        <dbReference type="Proteomes" id="UP000323583"/>
    </source>
</evidence>
<dbReference type="InterPro" id="IPR050582">
    <property type="entry name" value="HAD-like_SerB"/>
</dbReference>
<dbReference type="Gene3D" id="1.20.1440.100">
    <property type="entry name" value="SG protein - dephosphorylation function"/>
    <property type="match status" value="1"/>
</dbReference>
<reference evidence="4 5" key="1">
    <citation type="submission" date="2019-06" db="EMBL/GenBank/DDBJ databases">
        <title>Vibrio cholerae phylogeny based on whole-genome sequencing reveals genetic diversity and population strucutre.</title>
        <authorList>
            <person name="Zhiqiu Y."/>
            <person name="Bin L."/>
            <person name="Lingyan J."/>
        </authorList>
    </citation>
    <scope>NUCLEOTIDE SEQUENCE [LARGE SCALE GENOMIC DNA]</scope>
    <source>
        <strain evidence="4 5">N2768</strain>
    </source>
</reference>
<dbReference type="SUPFAM" id="SSF56784">
    <property type="entry name" value="HAD-like"/>
    <property type="match status" value="1"/>
</dbReference>
<evidence type="ECO:0000256" key="2">
    <source>
        <dbReference type="ARBA" id="ARBA00022801"/>
    </source>
</evidence>
<name>A0A1X1LDA3_VIBCL</name>
<dbReference type="Proteomes" id="UP000323583">
    <property type="component" value="Unassembled WGS sequence"/>
</dbReference>
<dbReference type="PANTHER" id="PTHR43344">
    <property type="entry name" value="PHOSPHOSERINE PHOSPHATASE"/>
    <property type="match status" value="1"/>
</dbReference>
<keyword evidence="1" id="KW-0479">Metal-binding</keyword>
<dbReference type="InterPro" id="IPR006385">
    <property type="entry name" value="HAD_hydro_SerB1"/>
</dbReference>
<dbReference type="EMBL" id="VSGZ01000044">
    <property type="protein sequence ID" value="TXY89520.1"/>
    <property type="molecule type" value="Genomic_DNA"/>
</dbReference>
<dbReference type="InterPro" id="IPR036412">
    <property type="entry name" value="HAD-like_sf"/>
</dbReference>
<gene>
    <name evidence="4" type="ORF">FXE67_16340</name>
</gene>
<evidence type="ECO:0000313" key="4">
    <source>
        <dbReference type="EMBL" id="TXY89520.1"/>
    </source>
</evidence>
<dbReference type="Gene3D" id="3.40.50.1000">
    <property type="entry name" value="HAD superfamily/HAD-like"/>
    <property type="match status" value="1"/>
</dbReference>